<keyword evidence="2 5" id="KW-0808">Transferase</keyword>
<dbReference type="PROSITE" id="PS00101">
    <property type="entry name" value="HEXAPEP_TRANSFERASES"/>
    <property type="match status" value="1"/>
</dbReference>
<evidence type="ECO:0000256" key="5">
    <source>
        <dbReference type="RuleBase" id="RU367021"/>
    </source>
</evidence>
<dbReference type="Pfam" id="PF12464">
    <property type="entry name" value="Mac"/>
    <property type="match status" value="1"/>
</dbReference>
<evidence type="ECO:0000256" key="3">
    <source>
        <dbReference type="ARBA" id="ARBA00022737"/>
    </source>
</evidence>
<dbReference type="RefSeq" id="WP_237468532.1">
    <property type="nucleotide sequence ID" value="NZ_CAKLDI010000002.1"/>
</dbReference>
<keyword evidence="3" id="KW-0677">Repeat</keyword>
<feature type="domain" description="Maltose/galactoside acetyltransferase" evidence="6">
    <location>
        <begin position="8"/>
        <end position="62"/>
    </location>
</feature>
<evidence type="ECO:0000313" key="7">
    <source>
        <dbReference type="EMBL" id="CAH0535628.1"/>
    </source>
</evidence>
<sequence>MSDEAKKVDKRHSQNVYDCGDAALIQEQQNCLELLYDFNQTRPSQVEFRQQLMERIFASVGKDCYIEPPLRANWGKHTHLGHCVYANFNLTLVDDTHVYIGDHVMIGPNVTLATAGHPIEPSLRQQITQFNLPIHIGNNVWIGGHSIVLPGITIGENSVIGAGSVVTKDIPANVVAVGNPCRVLREINDYDRQFFAKGRAYDAEMQAKMNALAMVETE</sequence>
<evidence type="ECO:0000313" key="8">
    <source>
        <dbReference type="Proteomes" id="UP000838672"/>
    </source>
</evidence>
<dbReference type="Pfam" id="PF00132">
    <property type="entry name" value="Hexapep"/>
    <property type="match status" value="1"/>
</dbReference>
<evidence type="ECO:0000256" key="1">
    <source>
        <dbReference type="ARBA" id="ARBA00007274"/>
    </source>
</evidence>
<organism evidence="7 8">
    <name type="scientific">Vibrio stylophorae</name>
    <dbReference type="NCBI Taxonomy" id="659351"/>
    <lineage>
        <taxon>Bacteria</taxon>
        <taxon>Pseudomonadati</taxon>
        <taxon>Pseudomonadota</taxon>
        <taxon>Gammaproteobacteria</taxon>
        <taxon>Vibrionales</taxon>
        <taxon>Vibrionaceae</taxon>
        <taxon>Vibrio</taxon>
    </lineage>
</organism>
<evidence type="ECO:0000256" key="2">
    <source>
        <dbReference type="ARBA" id="ARBA00022679"/>
    </source>
</evidence>
<comment type="caution">
    <text evidence="7">The sequence shown here is derived from an EMBL/GenBank/DDBJ whole genome shotgun (WGS) entry which is preliminary data.</text>
</comment>
<proteinExistence type="inferred from homology"/>
<dbReference type="EC" id="2.3.1.-" evidence="5"/>
<keyword evidence="4 5" id="KW-0012">Acyltransferase</keyword>
<evidence type="ECO:0000259" key="6">
    <source>
        <dbReference type="SMART" id="SM01266"/>
    </source>
</evidence>
<dbReference type="InterPro" id="IPR011004">
    <property type="entry name" value="Trimer_LpxA-like_sf"/>
</dbReference>
<gene>
    <name evidence="7" type="primary">lacA_3</name>
    <name evidence="7" type="ORF">VST7929_03149</name>
</gene>
<accession>A0ABN8DYZ1</accession>
<dbReference type="PANTHER" id="PTHR43017:SF1">
    <property type="entry name" value="ACETYLTRANSFERASE YJL218W-RELATED"/>
    <property type="match status" value="1"/>
</dbReference>
<dbReference type="GO" id="GO:0008870">
    <property type="term" value="F:galactoside O-acetyltransferase activity"/>
    <property type="evidence" value="ECO:0007669"/>
    <property type="project" value="UniProtKB-EC"/>
</dbReference>
<dbReference type="Gene3D" id="2.160.10.10">
    <property type="entry name" value="Hexapeptide repeat proteins"/>
    <property type="match status" value="1"/>
</dbReference>
<dbReference type="InterPro" id="IPR001451">
    <property type="entry name" value="Hexapep"/>
</dbReference>
<dbReference type="PANTHER" id="PTHR43017">
    <property type="entry name" value="GALACTOSIDE O-ACETYLTRANSFERASE"/>
    <property type="match status" value="1"/>
</dbReference>
<dbReference type="CDD" id="cd03357">
    <property type="entry name" value="LbH_MAT_GAT"/>
    <property type="match status" value="1"/>
</dbReference>
<reference evidence="7" key="1">
    <citation type="submission" date="2021-11" db="EMBL/GenBank/DDBJ databases">
        <authorList>
            <person name="Rodrigo-Torres L."/>
            <person name="Arahal R. D."/>
            <person name="Lucena T."/>
        </authorList>
    </citation>
    <scope>NUCLEOTIDE SEQUENCE</scope>
    <source>
        <strain evidence="7">CECT 7929</strain>
    </source>
</reference>
<dbReference type="SMART" id="SM01266">
    <property type="entry name" value="Mac"/>
    <property type="match status" value="1"/>
</dbReference>
<protein>
    <recommendedName>
        <fullName evidence="5">Acetyltransferase</fullName>
        <ecNumber evidence="5">2.3.1.-</ecNumber>
    </recommendedName>
</protein>
<name>A0ABN8DYZ1_9VIBR</name>
<dbReference type="InterPro" id="IPR024688">
    <property type="entry name" value="Mac_dom"/>
</dbReference>
<dbReference type="EMBL" id="CAKLDI010000002">
    <property type="protein sequence ID" value="CAH0535628.1"/>
    <property type="molecule type" value="Genomic_DNA"/>
</dbReference>
<dbReference type="Proteomes" id="UP000838672">
    <property type="component" value="Unassembled WGS sequence"/>
</dbReference>
<keyword evidence="8" id="KW-1185">Reference proteome</keyword>
<evidence type="ECO:0000256" key="4">
    <source>
        <dbReference type="ARBA" id="ARBA00023315"/>
    </source>
</evidence>
<comment type="similarity">
    <text evidence="1 5">Belongs to the transferase hexapeptide repeat family.</text>
</comment>
<dbReference type="InterPro" id="IPR018357">
    <property type="entry name" value="Hexapep_transf_CS"/>
</dbReference>
<dbReference type="InterPro" id="IPR039369">
    <property type="entry name" value="LacA-like"/>
</dbReference>
<dbReference type="SUPFAM" id="SSF51161">
    <property type="entry name" value="Trimeric LpxA-like enzymes"/>
    <property type="match status" value="1"/>
</dbReference>